<dbReference type="Proteomes" id="UP000251314">
    <property type="component" value="Unassembled WGS sequence"/>
</dbReference>
<dbReference type="EMBL" id="RCMV01000336">
    <property type="protein sequence ID" value="KAG3218905.1"/>
    <property type="molecule type" value="Genomic_DNA"/>
</dbReference>
<evidence type="ECO:0000313" key="2">
    <source>
        <dbReference type="EMBL" id="KAG2921492.1"/>
    </source>
</evidence>
<gene>
    <name evidence="5" type="ORF">PC110_g10454</name>
    <name evidence="1" type="ORF">PC113_g10841</name>
    <name evidence="2" type="ORF">PC115_g9511</name>
    <name evidence="3" type="ORF">PC118_g10387</name>
    <name evidence="4" type="ORF">PC129_g10302</name>
</gene>
<sequence length="558" mass="63980">MIARAVIVPKLMFVTRHAWPTAELVKEADWRLRNVVWKSSFATPERVPPGWLQKDVAREDVKIGGLGAPYFDAELVAMAAKAVEKWAASTCKQQQVMGCLLQQMHPPEAQVVPGGIVSDVKVHRDLWTTGRPVLAAAMNHSDTETTKKEDSEAEVRRLLRHSNGLRTLWSGKGLHYEMGELAAGVMLDRKRSRAADRGTCITQSIGLLSYKQLRPRDAQGKERKWATYQGLLSGRKVKCIEDIVKIQYLKQGVITCIPVTWTLPLQSGQAHLFRELCLSLVAQFPELVFRQTDAPSLRVHHSLDDPHHTFWVEVVEEDAHIMHQWGSTVQRVWSSVDAVTPEAAVASHLGIDERKLWITPHPWLTKLRPLWAGKRRWSTTRQQYRKQITACRQKKAKEKQQEYFKHGTEQNERIATALEQLQWKRIQRMEGLTQYHRQNLIKLKAWKLRMWRGGKLGYKCASPICETGREGEQAHLIWDCPEAQAFWAVWKKAWWDTEDAGDSASKTEWTRGIFALRLDRLPRWLLDWGRGQAEAVWEVIHDVTASMWERGCAATITA</sequence>
<dbReference type="Proteomes" id="UP000735874">
    <property type="component" value="Unassembled WGS sequence"/>
</dbReference>
<protein>
    <submittedName>
        <fullName evidence="5">Uncharacterized protein</fullName>
    </submittedName>
</protein>
<reference evidence="4" key="2">
    <citation type="submission" date="2018-05" db="EMBL/GenBank/DDBJ databases">
        <title>Effector identification in a new, highly contiguous assembly of the strawberry crown rot pathogen Phytophthora cactorum.</title>
        <authorList>
            <person name="Armitage A.D."/>
            <person name="Nellist C.F."/>
            <person name="Bates H."/>
            <person name="Vickerstaff R.J."/>
            <person name="Harrison R.J."/>
        </authorList>
    </citation>
    <scope>NUCLEOTIDE SEQUENCE</scope>
    <source>
        <strain evidence="1">15-7</strain>
        <strain evidence="2">4032</strain>
        <strain evidence="3">P415</strain>
        <strain evidence="4">P421</strain>
    </source>
</reference>
<dbReference type="VEuPathDB" id="FungiDB:PC110_g10454"/>
<dbReference type="Proteomes" id="UP000774804">
    <property type="component" value="Unassembled WGS sequence"/>
</dbReference>
<comment type="caution">
    <text evidence="5">The sequence shown here is derived from an EMBL/GenBank/DDBJ whole genome shotgun (WGS) entry which is preliminary data.</text>
</comment>
<keyword evidence="6" id="KW-1185">Reference proteome</keyword>
<name>A0A329SC65_9STRA</name>
<evidence type="ECO:0000313" key="1">
    <source>
        <dbReference type="EMBL" id="KAG2857273.1"/>
    </source>
</evidence>
<reference evidence="5 6" key="1">
    <citation type="submission" date="2018-01" db="EMBL/GenBank/DDBJ databases">
        <title>Draft genome of the strawberry crown rot pathogen Phytophthora cactorum.</title>
        <authorList>
            <person name="Armitage A.D."/>
            <person name="Lysoe E."/>
            <person name="Nellist C.F."/>
            <person name="Harrison R.J."/>
            <person name="Brurberg M.B."/>
        </authorList>
    </citation>
    <scope>NUCLEOTIDE SEQUENCE [LARGE SCALE GENOMIC DNA]</scope>
    <source>
        <strain evidence="5 6">10300</strain>
    </source>
</reference>
<evidence type="ECO:0000313" key="3">
    <source>
        <dbReference type="EMBL" id="KAG2981805.1"/>
    </source>
</evidence>
<evidence type="ECO:0000313" key="6">
    <source>
        <dbReference type="Proteomes" id="UP000251314"/>
    </source>
</evidence>
<evidence type="ECO:0000313" key="4">
    <source>
        <dbReference type="EMBL" id="KAG3218905.1"/>
    </source>
</evidence>
<organism evidence="5 6">
    <name type="scientific">Phytophthora cactorum</name>
    <dbReference type="NCBI Taxonomy" id="29920"/>
    <lineage>
        <taxon>Eukaryota</taxon>
        <taxon>Sar</taxon>
        <taxon>Stramenopiles</taxon>
        <taxon>Oomycota</taxon>
        <taxon>Peronosporomycetes</taxon>
        <taxon>Peronosporales</taxon>
        <taxon>Peronosporaceae</taxon>
        <taxon>Phytophthora</taxon>
    </lineage>
</organism>
<dbReference type="Proteomes" id="UP000697107">
    <property type="component" value="Unassembled WGS sequence"/>
</dbReference>
<dbReference type="Proteomes" id="UP000760860">
    <property type="component" value="Unassembled WGS sequence"/>
</dbReference>
<dbReference type="EMBL" id="RCMI01000263">
    <property type="protein sequence ID" value="KAG2921492.1"/>
    <property type="molecule type" value="Genomic_DNA"/>
</dbReference>
<dbReference type="OrthoDB" id="93508at2759"/>
<dbReference type="EMBL" id="RCMG01000297">
    <property type="protein sequence ID" value="KAG2857273.1"/>
    <property type="molecule type" value="Genomic_DNA"/>
</dbReference>
<proteinExistence type="predicted"/>
<evidence type="ECO:0000313" key="5">
    <source>
        <dbReference type="EMBL" id="RAW33228.1"/>
    </source>
</evidence>
<dbReference type="EMBL" id="RCML01000297">
    <property type="protein sequence ID" value="KAG2981805.1"/>
    <property type="molecule type" value="Genomic_DNA"/>
</dbReference>
<dbReference type="EMBL" id="MJFZ01000245">
    <property type="protein sequence ID" value="RAW33228.1"/>
    <property type="molecule type" value="Genomic_DNA"/>
</dbReference>
<dbReference type="AlphaFoldDB" id="A0A329SC65"/>
<accession>A0A329SC65</accession>